<dbReference type="PANTHER" id="PTHR12697:SF5">
    <property type="entry name" value="DEOXYHYPUSINE HYDROXYLASE"/>
    <property type="match status" value="1"/>
</dbReference>
<organism evidence="2 3">
    <name type="scientific">Domibacillus aminovorans</name>
    <dbReference type="NCBI Taxonomy" id="29332"/>
    <lineage>
        <taxon>Bacteria</taxon>
        <taxon>Bacillati</taxon>
        <taxon>Bacillota</taxon>
        <taxon>Bacilli</taxon>
        <taxon>Bacillales</taxon>
        <taxon>Bacillaceae</taxon>
        <taxon>Domibacillus</taxon>
    </lineage>
</organism>
<dbReference type="SUPFAM" id="SSF48371">
    <property type="entry name" value="ARM repeat"/>
    <property type="match status" value="1"/>
</dbReference>
<evidence type="ECO:0000313" key="2">
    <source>
        <dbReference type="EMBL" id="OAH52827.1"/>
    </source>
</evidence>
<keyword evidence="1" id="KW-1133">Transmembrane helix</keyword>
<dbReference type="InterPro" id="IPR011989">
    <property type="entry name" value="ARM-like"/>
</dbReference>
<sequence>MTSQAYTLLWISGSLISSFFIAIVVTWSYGYISMLIYQKINKTLEGMLSSFFHTEMEEQQQVIQKLNQYVRHSSLRRELLINCIIQKGEAFIEDHHKQLMNLYEATGIKTFLIKRLSSKRDYTKALACRQLGDLRVHSTEPYICNLISSKNNNVTYNVLLALAKLGDLNNLAQILISNSNNIHFSFRAVIEVIAEFKGPKESKEALFKETIESSDDYMKGILIKAATDGQYEGLDDYYVKYLSSNNMNLKIACLRALSELNNSDYEQFVIGMLESEAWEVRAAAAKGLGKFGTSHSFEPLVKMTSDKEWWVRHNAANALISIPGGKEYAQHIINGEDRYAREAVIAGMEMSD</sequence>
<dbReference type="AlphaFoldDB" id="A0A177KI73"/>
<gene>
    <name evidence="2" type="ORF">AWH48_13525</name>
</gene>
<evidence type="ECO:0000313" key="3">
    <source>
        <dbReference type="Proteomes" id="UP000077271"/>
    </source>
</evidence>
<dbReference type="Proteomes" id="UP000077271">
    <property type="component" value="Unassembled WGS sequence"/>
</dbReference>
<evidence type="ECO:0008006" key="4">
    <source>
        <dbReference type="Google" id="ProtNLM"/>
    </source>
</evidence>
<dbReference type="InterPro" id="IPR016024">
    <property type="entry name" value="ARM-type_fold"/>
</dbReference>
<dbReference type="Pfam" id="PF13646">
    <property type="entry name" value="HEAT_2"/>
    <property type="match status" value="2"/>
</dbReference>
<dbReference type="RefSeq" id="WP_018393347.1">
    <property type="nucleotide sequence ID" value="NZ_LQWZ01000037.1"/>
</dbReference>
<dbReference type="PANTHER" id="PTHR12697">
    <property type="entry name" value="PBS LYASE HEAT-LIKE PROTEIN"/>
    <property type="match status" value="1"/>
</dbReference>
<accession>A0A177KI73</accession>
<evidence type="ECO:0000256" key="1">
    <source>
        <dbReference type="SAM" id="Phobius"/>
    </source>
</evidence>
<name>A0A177KI73_9BACI</name>
<keyword evidence="1" id="KW-0472">Membrane</keyword>
<dbReference type="GO" id="GO:0016491">
    <property type="term" value="F:oxidoreductase activity"/>
    <property type="evidence" value="ECO:0007669"/>
    <property type="project" value="TreeGrafter"/>
</dbReference>
<dbReference type="EMBL" id="LQWZ01000037">
    <property type="protein sequence ID" value="OAH52827.1"/>
    <property type="molecule type" value="Genomic_DNA"/>
</dbReference>
<dbReference type="Gene3D" id="1.25.10.10">
    <property type="entry name" value="Leucine-rich Repeat Variant"/>
    <property type="match status" value="1"/>
</dbReference>
<feature type="transmembrane region" description="Helical" evidence="1">
    <location>
        <begin position="6"/>
        <end position="32"/>
    </location>
</feature>
<protein>
    <recommendedName>
        <fullName evidence="4">HEAT repeat domain-containing protein</fullName>
    </recommendedName>
</protein>
<keyword evidence="1" id="KW-0812">Transmembrane</keyword>
<dbReference type="OrthoDB" id="2112914at2"/>
<comment type="caution">
    <text evidence="2">The sequence shown here is derived from an EMBL/GenBank/DDBJ whole genome shotgun (WGS) entry which is preliminary data.</text>
</comment>
<reference evidence="2 3" key="1">
    <citation type="submission" date="2016-01" db="EMBL/GenBank/DDBJ databases">
        <title>Investigation of taxonomic status of Bacillus aminovorans.</title>
        <authorList>
            <person name="Verma A."/>
            <person name="Pal Y."/>
            <person name="Krishnamurthi S."/>
        </authorList>
    </citation>
    <scope>NUCLEOTIDE SEQUENCE [LARGE SCALE GENOMIC DNA]</scope>
    <source>
        <strain evidence="2 3">DSM 4337</strain>
    </source>
</reference>
<proteinExistence type="predicted"/>